<dbReference type="AlphaFoldDB" id="A0A427BQ97"/>
<dbReference type="GO" id="GO:0000271">
    <property type="term" value="P:polysaccharide biosynthetic process"/>
    <property type="evidence" value="ECO:0007669"/>
    <property type="project" value="TreeGrafter"/>
</dbReference>
<keyword evidence="1" id="KW-1133">Transmembrane helix</keyword>
<reference evidence="3 4" key="1">
    <citation type="submission" date="2018-10" db="EMBL/GenBank/DDBJ databases">
        <title>Transmission dynamics of multidrug resistant bacteria on intensive care unit surfaces.</title>
        <authorList>
            <person name="D'Souza A.W."/>
            <person name="Potter R.F."/>
            <person name="Wallace M."/>
            <person name="Shupe A."/>
            <person name="Patel S."/>
            <person name="Sun S."/>
            <person name="Gul D."/>
            <person name="Kwon J.H."/>
            <person name="Andleeb S."/>
            <person name="Burnham C.-A.D."/>
            <person name="Dantas G."/>
        </authorList>
    </citation>
    <scope>NUCLEOTIDE SEQUENCE [LARGE SCALE GENOMIC DNA]</scope>
    <source>
        <strain evidence="3 4">WF_348</strain>
    </source>
</reference>
<proteinExistence type="predicted"/>
<feature type="transmembrane region" description="Helical" evidence="1">
    <location>
        <begin position="44"/>
        <end position="65"/>
    </location>
</feature>
<feature type="transmembrane region" description="Helical" evidence="1">
    <location>
        <begin position="160"/>
        <end position="178"/>
    </location>
</feature>
<dbReference type="EMBL" id="RHPO01000007">
    <property type="protein sequence ID" value="RRT92658.1"/>
    <property type="molecule type" value="Genomic_DNA"/>
</dbReference>
<comment type="caution">
    <text evidence="3">The sequence shown here is derived from an EMBL/GenBank/DDBJ whole genome shotgun (WGS) entry which is preliminary data.</text>
</comment>
<evidence type="ECO:0000256" key="1">
    <source>
        <dbReference type="SAM" id="Phobius"/>
    </source>
</evidence>
<feature type="transmembrane region" description="Helical" evidence="1">
    <location>
        <begin position="85"/>
        <end position="102"/>
    </location>
</feature>
<feature type="transmembrane region" description="Helical" evidence="1">
    <location>
        <begin position="287"/>
        <end position="307"/>
    </location>
</feature>
<dbReference type="InterPro" id="IPR050879">
    <property type="entry name" value="Acyltransferase_3"/>
</dbReference>
<dbReference type="Proteomes" id="UP000267844">
    <property type="component" value="Unassembled WGS sequence"/>
</dbReference>
<sequence>MKMSHLKGLNTLRAIAALIVVWSHIEFIKGLYDIPQIDLWVFPNAHFSVTLFFVLSGFLITYLLLKEKDKYGTISFKKFYIRRILRIWPLYYLIIFFSLLLFNTEIPKRTLLLCLSIFPNIPPALKSGWPNSPQIWSIGVEEQFYLFWPLIVYFVPKKHFAKVVLGFIIFYTALPFIINYVNLNTIHNEKLFSFTQKFFYHTKFNCMAFGGLLGYLLSENKKILKIYNNTLFSILVVFFTFFIWFANISFNLFTEEVYAFFFGLMILAVVINKNIKIDNTITNFLGKISYGIYMYHWIIILLLIKYLEQLKDTPYYNLILYTRSAFR</sequence>
<feature type="domain" description="Acyltransferase 3" evidence="2">
    <location>
        <begin position="7"/>
        <end position="311"/>
    </location>
</feature>
<accession>A0A427BQ97</accession>
<dbReference type="GO" id="GO:0016020">
    <property type="term" value="C:membrane"/>
    <property type="evidence" value="ECO:0007669"/>
    <property type="project" value="TreeGrafter"/>
</dbReference>
<dbReference type="InterPro" id="IPR002656">
    <property type="entry name" value="Acyl_transf_3_dom"/>
</dbReference>
<keyword evidence="3" id="KW-0808">Transferase</keyword>
<feature type="transmembrane region" description="Helical" evidence="1">
    <location>
        <begin position="135"/>
        <end position="155"/>
    </location>
</feature>
<evidence type="ECO:0000313" key="4">
    <source>
        <dbReference type="Proteomes" id="UP000267844"/>
    </source>
</evidence>
<dbReference type="Pfam" id="PF01757">
    <property type="entry name" value="Acyl_transf_3"/>
    <property type="match status" value="1"/>
</dbReference>
<feature type="transmembrane region" description="Helical" evidence="1">
    <location>
        <begin position="12"/>
        <end position="32"/>
    </location>
</feature>
<dbReference type="PANTHER" id="PTHR23028">
    <property type="entry name" value="ACETYLTRANSFERASE"/>
    <property type="match status" value="1"/>
</dbReference>
<evidence type="ECO:0000313" key="3">
    <source>
        <dbReference type="EMBL" id="RRT92658.1"/>
    </source>
</evidence>
<evidence type="ECO:0000259" key="2">
    <source>
        <dbReference type="Pfam" id="PF01757"/>
    </source>
</evidence>
<protein>
    <submittedName>
        <fullName evidence="3">Acyltransferase</fullName>
    </submittedName>
</protein>
<dbReference type="GO" id="GO:0016747">
    <property type="term" value="F:acyltransferase activity, transferring groups other than amino-acyl groups"/>
    <property type="evidence" value="ECO:0007669"/>
    <property type="project" value="InterPro"/>
</dbReference>
<gene>
    <name evidence="3" type="ORF">EGI89_05190</name>
</gene>
<feature type="transmembrane region" description="Helical" evidence="1">
    <location>
        <begin position="226"/>
        <end position="245"/>
    </location>
</feature>
<dbReference type="PANTHER" id="PTHR23028:SF53">
    <property type="entry name" value="ACYL_TRANSF_3 DOMAIN-CONTAINING PROTEIN"/>
    <property type="match status" value="1"/>
</dbReference>
<keyword evidence="3" id="KW-0012">Acyltransferase</keyword>
<feature type="transmembrane region" description="Helical" evidence="1">
    <location>
        <begin position="198"/>
        <end position="217"/>
    </location>
</feature>
<keyword evidence="1" id="KW-0812">Transmembrane</keyword>
<name>A0A427BQ97_9FLAO</name>
<feature type="transmembrane region" description="Helical" evidence="1">
    <location>
        <begin position="257"/>
        <end position="275"/>
    </location>
</feature>
<keyword evidence="1" id="KW-0472">Membrane</keyword>
<organism evidence="3 4">
    <name type="scientific">Empedobacter falsenii</name>
    <dbReference type="NCBI Taxonomy" id="343874"/>
    <lineage>
        <taxon>Bacteria</taxon>
        <taxon>Pseudomonadati</taxon>
        <taxon>Bacteroidota</taxon>
        <taxon>Flavobacteriia</taxon>
        <taxon>Flavobacteriales</taxon>
        <taxon>Weeksellaceae</taxon>
        <taxon>Empedobacter</taxon>
    </lineage>
</organism>